<dbReference type="AlphaFoldDB" id="A0A6P1SX66"/>
<evidence type="ECO:0000313" key="4">
    <source>
        <dbReference type="Proteomes" id="UP000464495"/>
    </source>
</evidence>
<organism evidence="3 4">
    <name type="scientific">Algicella marina</name>
    <dbReference type="NCBI Taxonomy" id="2683284"/>
    <lineage>
        <taxon>Bacteria</taxon>
        <taxon>Pseudomonadati</taxon>
        <taxon>Pseudomonadota</taxon>
        <taxon>Alphaproteobacteria</taxon>
        <taxon>Rhodobacterales</taxon>
        <taxon>Paracoccaceae</taxon>
        <taxon>Algicella</taxon>
    </lineage>
</organism>
<dbReference type="SUPFAM" id="SSF53448">
    <property type="entry name" value="Nucleotide-diphospho-sugar transferases"/>
    <property type="match status" value="1"/>
</dbReference>
<dbReference type="RefSeq" id="WP_161860696.1">
    <property type="nucleotide sequence ID" value="NZ_CP046620.1"/>
</dbReference>
<feature type="domain" description="MobA-like NTP transferase" evidence="2">
    <location>
        <begin position="342"/>
        <end position="503"/>
    </location>
</feature>
<dbReference type="SUPFAM" id="SSF53218">
    <property type="entry name" value="Molybdenum cofactor biosynthesis proteins"/>
    <property type="match status" value="1"/>
</dbReference>
<dbReference type="Proteomes" id="UP000464495">
    <property type="component" value="Chromosome"/>
</dbReference>
<dbReference type="Gene3D" id="3.40.980.10">
    <property type="entry name" value="MoaB/Mog-like domain"/>
    <property type="match status" value="1"/>
</dbReference>
<dbReference type="KEGG" id="amaq:GO499_02450"/>
<dbReference type="PIRSF" id="PIRSF036626">
    <property type="entry name" value="MPTBd_MobAlike"/>
    <property type="match status" value="1"/>
</dbReference>
<dbReference type="PANTHER" id="PTHR43777:SF1">
    <property type="entry name" value="MOLYBDENUM COFACTOR CYTIDYLYLTRANSFERASE"/>
    <property type="match status" value="1"/>
</dbReference>
<dbReference type="InterPro" id="IPR029044">
    <property type="entry name" value="Nucleotide-diphossugar_trans"/>
</dbReference>
<dbReference type="CDD" id="cd03522">
    <property type="entry name" value="MoeA_like"/>
    <property type="match status" value="1"/>
</dbReference>
<dbReference type="PANTHER" id="PTHR43777">
    <property type="entry name" value="MOLYBDENUM COFACTOR CYTIDYLYLTRANSFERASE"/>
    <property type="match status" value="1"/>
</dbReference>
<reference evidence="3 4" key="1">
    <citation type="submission" date="2019-12" db="EMBL/GenBank/DDBJ databases">
        <title>Complete genome sequence of Algicella marina strain 9Alg 56(T) isolated from the red alga Tichocarpus crinitus.</title>
        <authorList>
            <person name="Kim S.-G."/>
            <person name="Nedashkovskaya O.I."/>
        </authorList>
    </citation>
    <scope>NUCLEOTIDE SEQUENCE [LARGE SCALE GENOMIC DNA]</scope>
    <source>
        <strain evidence="3 4">9Alg 56</strain>
    </source>
</reference>
<keyword evidence="1" id="KW-0460">Magnesium</keyword>
<dbReference type="GO" id="GO:0016779">
    <property type="term" value="F:nucleotidyltransferase activity"/>
    <property type="evidence" value="ECO:0007669"/>
    <property type="project" value="UniProtKB-ARBA"/>
</dbReference>
<evidence type="ECO:0000259" key="2">
    <source>
        <dbReference type="Pfam" id="PF12804"/>
    </source>
</evidence>
<protein>
    <submittedName>
        <fullName evidence="3">NTP transferase domain-containing protein</fullName>
    </submittedName>
</protein>
<sequence>MIFGEVPLSDAGGALLAHSVRAGDLRLRKGTNLTSEILAKLADAGVERVTIARLEPGDMDENRAAAAIAKRLNDRSFEITEPFTGRVNLLAREAGVVSVDAAAIHALNTVDPGITIATVPDKARVAAGSMIATVKIIPYGVPEEAAAAAAGVVGADSITLAPMVIERAALLMTRTEALTEKALAKGEAVVRARLAGLGVALDHVRVLPHDAGALAEALAEVSAPLVLILGASATSDIRDVCPAAVGAAGGEITRFGMPVDPGNLLFLGQLAGAPVVGLPGCARSPALNGADWVLERLVCGLPVGNAEIAAMGVGGLLKEIPIRPQPRAVRKLAPARPNISILLLAAGQSRRMGDRDKLLEEIGGQPLLRRSAKTAVDAGLAEVLVVVPPDATARRATLKGVGTRIVVAELAAEGMAASLRAGLAAISQGTDAVIVALADMPEVSVQTYAALAAAFAPDKGAEICRAVTEGGRPGHPVLFGTRFFESLGALEGDEGARSVLAEAGDFVRDVPVSGDAAILDLDTPEQWAEYRARSVTAE</sequence>
<keyword evidence="4" id="KW-1185">Reference proteome</keyword>
<accession>A0A6P1SX66</accession>
<name>A0A6P1SX66_9RHOB</name>
<keyword evidence="3" id="KW-0808">Transferase</keyword>
<dbReference type="InterPro" id="IPR036425">
    <property type="entry name" value="MoaB/Mog-like_dom_sf"/>
</dbReference>
<dbReference type="InterPro" id="IPR012184">
    <property type="entry name" value="Bifunc_Mopterin-bd"/>
</dbReference>
<dbReference type="EMBL" id="CP046620">
    <property type="protein sequence ID" value="QHQ34125.1"/>
    <property type="molecule type" value="Genomic_DNA"/>
</dbReference>
<gene>
    <name evidence="3" type="ORF">GO499_02450</name>
</gene>
<dbReference type="Pfam" id="PF12804">
    <property type="entry name" value="NTP_transf_3"/>
    <property type="match status" value="1"/>
</dbReference>
<proteinExistence type="predicted"/>
<dbReference type="Gene3D" id="3.90.550.10">
    <property type="entry name" value="Spore Coat Polysaccharide Biosynthesis Protein SpsA, Chain A"/>
    <property type="match status" value="1"/>
</dbReference>
<dbReference type="CDD" id="cd04182">
    <property type="entry name" value="GT_2_like_f"/>
    <property type="match status" value="1"/>
</dbReference>
<evidence type="ECO:0000313" key="3">
    <source>
        <dbReference type="EMBL" id="QHQ34125.1"/>
    </source>
</evidence>
<evidence type="ECO:0000256" key="1">
    <source>
        <dbReference type="ARBA" id="ARBA00022842"/>
    </source>
</evidence>
<dbReference type="InterPro" id="IPR025877">
    <property type="entry name" value="MobA-like_NTP_Trfase"/>
</dbReference>